<accession>A2FG25</accession>
<dbReference type="VEuPathDB" id="TrichDB:TVAGG3_0674770"/>
<reference evidence="6" key="2">
    <citation type="journal article" date="2007" name="Science">
        <title>Draft genome sequence of the sexually transmitted pathogen Trichomonas vaginalis.</title>
        <authorList>
            <person name="Carlton J.M."/>
            <person name="Hirt R.P."/>
            <person name="Silva J.C."/>
            <person name="Delcher A.L."/>
            <person name="Schatz M."/>
            <person name="Zhao Q."/>
            <person name="Wortman J.R."/>
            <person name="Bidwell S.L."/>
            <person name="Alsmark U.C.M."/>
            <person name="Besteiro S."/>
            <person name="Sicheritz-Ponten T."/>
            <person name="Noel C.J."/>
            <person name="Dacks J.B."/>
            <person name="Foster P.G."/>
            <person name="Simillion C."/>
            <person name="Van de Peer Y."/>
            <person name="Miranda-Saavedra D."/>
            <person name="Barton G.J."/>
            <person name="Westrop G.D."/>
            <person name="Mueller S."/>
            <person name="Dessi D."/>
            <person name="Fiori P.L."/>
            <person name="Ren Q."/>
            <person name="Paulsen I."/>
            <person name="Zhang H."/>
            <person name="Bastida-Corcuera F.D."/>
            <person name="Simoes-Barbosa A."/>
            <person name="Brown M.T."/>
            <person name="Hayes R.D."/>
            <person name="Mukherjee M."/>
            <person name="Okumura C.Y."/>
            <person name="Schneider R."/>
            <person name="Smith A.J."/>
            <person name="Vanacova S."/>
            <person name="Villalvazo M."/>
            <person name="Haas B.J."/>
            <person name="Pertea M."/>
            <person name="Feldblyum T.V."/>
            <person name="Utterback T.R."/>
            <person name="Shu C.L."/>
            <person name="Osoegawa K."/>
            <person name="de Jong P.J."/>
            <person name="Hrdy I."/>
            <person name="Horvathova L."/>
            <person name="Zubacova Z."/>
            <person name="Dolezal P."/>
            <person name="Malik S.B."/>
            <person name="Logsdon J.M. Jr."/>
            <person name="Henze K."/>
            <person name="Gupta A."/>
            <person name="Wang C.C."/>
            <person name="Dunne R.L."/>
            <person name="Upcroft J.A."/>
            <person name="Upcroft P."/>
            <person name="White O."/>
            <person name="Salzberg S.L."/>
            <person name="Tang P."/>
            <person name="Chiu C.-H."/>
            <person name="Lee Y.-S."/>
            <person name="Embley T.M."/>
            <person name="Coombs G.H."/>
            <person name="Mottram J.C."/>
            <person name="Tachezy J."/>
            <person name="Fraser-Liggett C.M."/>
            <person name="Johnson P.J."/>
        </authorList>
    </citation>
    <scope>NUCLEOTIDE SEQUENCE [LARGE SCALE GENOMIC DNA]</scope>
    <source>
        <strain evidence="6">G3</strain>
    </source>
</reference>
<dbReference type="KEGG" id="tva:4753911"/>
<feature type="compositionally biased region" description="Acidic residues" evidence="5">
    <location>
        <begin position="73"/>
        <end position="85"/>
    </location>
</feature>
<dbReference type="GO" id="GO:0006508">
    <property type="term" value="P:proteolysis"/>
    <property type="evidence" value="ECO:0007669"/>
    <property type="project" value="UniProtKB-KW"/>
</dbReference>
<gene>
    <name evidence="6" type="ORF">TVAG_301850</name>
</gene>
<organism evidence="6 7">
    <name type="scientific">Trichomonas vaginalis (strain ATCC PRA-98 / G3)</name>
    <dbReference type="NCBI Taxonomy" id="412133"/>
    <lineage>
        <taxon>Eukaryota</taxon>
        <taxon>Metamonada</taxon>
        <taxon>Parabasalia</taxon>
        <taxon>Trichomonadida</taxon>
        <taxon>Trichomonadidae</taxon>
        <taxon>Trichomonas</taxon>
    </lineage>
</organism>
<evidence type="ECO:0000256" key="1">
    <source>
        <dbReference type="ARBA" id="ARBA00004496"/>
    </source>
</evidence>
<feature type="region of interest" description="Disordered" evidence="5">
    <location>
        <begin position="65"/>
        <end position="93"/>
    </location>
</feature>
<dbReference type="EMBL" id="DS113772">
    <property type="protein sequence ID" value="EAX96144.1"/>
    <property type="molecule type" value="Genomic_DNA"/>
</dbReference>
<comment type="similarity">
    <text evidence="2">Belongs to the MLF family.</text>
</comment>
<dbReference type="AlphaFoldDB" id="A2FG25"/>
<keyword evidence="6" id="KW-0378">Hydrolase</keyword>
<evidence type="ECO:0000256" key="3">
    <source>
        <dbReference type="ARBA" id="ARBA00022490"/>
    </source>
</evidence>
<dbReference type="GO" id="GO:0008233">
    <property type="term" value="F:peptidase activity"/>
    <property type="evidence" value="ECO:0007669"/>
    <property type="project" value="UniProtKB-KW"/>
</dbReference>
<dbReference type="InParanoid" id="A2FG25"/>
<keyword evidence="7" id="KW-1185">Reference proteome</keyword>
<keyword evidence="6" id="KW-0645">Protease</keyword>
<dbReference type="GO" id="GO:0005737">
    <property type="term" value="C:cytoplasm"/>
    <property type="evidence" value="ECO:0007669"/>
    <property type="project" value="UniProtKB-SubCell"/>
</dbReference>
<reference evidence="6" key="1">
    <citation type="submission" date="2006-10" db="EMBL/GenBank/DDBJ databases">
        <authorList>
            <person name="Amadeo P."/>
            <person name="Zhao Q."/>
            <person name="Wortman J."/>
            <person name="Fraser-Liggett C."/>
            <person name="Carlton J."/>
        </authorList>
    </citation>
    <scope>NUCLEOTIDE SEQUENCE</scope>
    <source>
        <strain evidence="6">G3</strain>
    </source>
</reference>
<dbReference type="InterPro" id="IPR019376">
    <property type="entry name" value="Myeloid_leukemia_factor"/>
</dbReference>
<dbReference type="Proteomes" id="UP000001542">
    <property type="component" value="Unassembled WGS sequence"/>
</dbReference>
<evidence type="ECO:0000256" key="2">
    <source>
        <dbReference type="ARBA" id="ARBA00008332"/>
    </source>
</evidence>
<keyword evidence="4" id="KW-0597">Phosphoprotein</keyword>
<protein>
    <submittedName>
        <fullName evidence="6">Cysteine protease, putative</fullName>
    </submittedName>
</protein>
<evidence type="ECO:0000313" key="7">
    <source>
        <dbReference type="Proteomes" id="UP000001542"/>
    </source>
</evidence>
<comment type="subcellular location">
    <subcellularLocation>
        <location evidence="1">Cytoplasm</location>
    </subcellularLocation>
</comment>
<evidence type="ECO:0000256" key="4">
    <source>
        <dbReference type="ARBA" id="ARBA00022553"/>
    </source>
</evidence>
<dbReference type="RefSeq" id="XP_001309074.1">
    <property type="nucleotide sequence ID" value="XM_001309073.1"/>
</dbReference>
<sequence length="167" mass="20089">MIDWFDEPMPHYRSFARMGSGVYDYMSHWSESVFRQMEKEFSEIYDSSFNRKDRNSFAKFSKNPKLLNKDVDPSLEEDENNDNEETPYYTCNSSIHTTSDGYQRIYREELDSKSGIRRTIETRRIGNKSLTIQKIFQKDGSCFEHEIRKNIKPDEIDQFNKQWSLRY</sequence>
<dbReference type="VEuPathDB" id="TrichDB:TVAG_301850"/>
<proteinExistence type="inferred from homology"/>
<keyword evidence="3" id="KW-0963">Cytoplasm</keyword>
<evidence type="ECO:0000256" key="5">
    <source>
        <dbReference type="SAM" id="MobiDB-lite"/>
    </source>
</evidence>
<evidence type="ECO:0000313" key="6">
    <source>
        <dbReference type="EMBL" id="EAX96144.1"/>
    </source>
</evidence>
<dbReference type="PANTHER" id="PTHR13105">
    <property type="entry name" value="MYELOID LEUKEMIA FACTOR"/>
    <property type="match status" value="1"/>
</dbReference>
<name>A2FG25_TRIV3</name>